<dbReference type="InterPro" id="IPR005490">
    <property type="entry name" value="LD_TPept_cat_dom"/>
</dbReference>
<dbReference type="UniPathway" id="UPA00219"/>
<dbReference type="InterPro" id="IPR038063">
    <property type="entry name" value="Transpep_catalytic_dom"/>
</dbReference>
<dbReference type="EMBL" id="NAAC01000031">
    <property type="protein sequence ID" value="RDJ05575.1"/>
    <property type="molecule type" value="Genomic_DNA"/>
</dbReference>
<keyword evidence="4" id="KW-0808">Transferase</keyword>
<dbReference type="GO" id="GO:0005576">
    <property type="term" value="C:extracellular region"/>
    <property type="evidence" value="ECO:0007669"/>
    <property type="project" value="TreeGrafter"/>
</dbReference>
<evidence type="ECO:0000256" key="8">
    <source>
        <dbReference type="ARBA" id="ARBA00023316"/>
    </source>
</evidence>
<dbReference type="RefSeq" id="WP_114714868.1">
    <property type="nucleotide sequence ID" value="NZ_KZ857266.1"/>
</dbReference>
<accession>A0A370KJE6</accession>
<dbReference type="Pfam" id="PF03734">
    <property type="entry name" value="YkuD"/>
    <property type="match status" value="1"/>
</dbReference>
<keyword evidence="7 9" id="KW-0573">Peptidoglycan synthesis</keyword>
<dbReference type="SUPFAM" id="SSF141523">
    <property type="entry name" value="L,D-transpeptidase catalytic domain-like"/>
    <property type="match status" value="1"/>
</dbReference>
<dbReference type="Proteomes" id="UP000254939">
    <property type="component" value="Unassembled WGS sequence"/>
</dbReference>
<evidence type="ECO:0000256" key="6">
    <source>
        <dbReference type="ARBA" id="ARBA00022960"/>
    </source>
</evidence>
<evidence type="ECO:0000256" key="5">
    <source>
        <dbReference type="ARBA" id="ARBA00022801"/>
    </source>
</evidence>
<dbReference type="CDD" id="cd16913">
    <property type="entry name" value="YkuD_like"/>
    <property type="match status" value="1"/>
</dbReference>
<evidence type="ECO:0000256" key="9">
    <source>
        <dbReference type="PROSITE-ProRule" id="PRU01373"/>
    </source>
</evidence>
<evidence type="ECO:0000256" key="7">
    <source>
        <dbReference type="ARBA" id="ARBA00022984"/>
    </source>
</evidence>
<dbReference type="Gene3D" id="2.40.440.10">
    <property type="entry name" value="L,D-transpeptidase catalytic domain-like"/>
    <property type="match status" value="1"/>
</dbReference>
<comment type="caution">
    <text evidence="12">The sequence shown here is derived from an EMBL/GenBank/DDBJ whole genome shotgun (WGS) entry which is preliminary data.</text>
</comment>
<evidence type="ECO:0000256" key="3">
    <source>
        <dbReference type="ARBA" id="ARBA00022676"/>
    </source>
</evidence>
<dbReference type="GO" id="GO:0018104">
    <property type="term" value="P:peptidoglycan-protein cross-linking"/>
    <property type="evidence" value="ECO:0007669"/>
    <property type="project" value="TreeGrafter"/>
</dbReference>
<dbReference type="AlphaFoldDB" id="A0A370KJE6"/>
<dbReference type="GO" id="GO:0016757">
    <property type="term" value="F:glycosyltransferase activity"/>
    <property type="evidence" value="ECO:0007669"/>
    <property type="project" value="UniProtKB-KW"/>
</dbReference>
<comment type="similarity">
    <text evidence="2">Belongs to the YkuD family.</text>
</comment>
<evidence type="ECO:0000256" key="1">
    <source>
        <dbReference type="ARBA" id="ARBA00004752"/>
    </source>
</evidence>
<name>A0A370KJE6_9HYPH</name>
<keyword evidence="8 9" id="KW-0961">Cell wall biogenesis/degradation</keyword>
<keyword evidence="10" id="KW-0732">Signal</keyword>
<keyword evidence="3" id="KW-0328">Glycosyltransferase</keyword>
<evidence type="ECO:0000313" key="13">
    <source>
        <dbReference type="Proteomes" id="UP000254939"/>
    </source>
</evidence>
<sequence length="242" mass="26818">MHATSLIRPLLMAAGASLLAACTQIPSDRLVVSVNAASTEAPVPEPQPALQPSAMPIDRPPEKPDYSIAYAEVDDQEFRWPAIDHAAVPPDYLRQEVDYPTDEPPGTIIVETEKKFLYLVLKDGRAIRYGVSLGAQGRAWKGRAIIQWKRKFPTWTPTPSMIARNPKLAQWKGGMQPGLTNPLGARALYIFQDGTDTLYRIHGSPEWQTIGKNASSGCVRMFNQDVIDLYERVRGKAPLLVK</sequence>
<protein>
    <submittedName>
        <fullName evidence="12">L,D-transpeptidase</fullName>
    </submittedName>
</protein>
<comment type="pathway">
    <text evidence="1 9">Cell wall biogenesis; peptidoglycan biosynthesis.</text>
</comment>
<dbReference type="GO" id="GO:0071972">
    <property type="term" value="F:peptidoglycan L,D-transpeptidase activity"/>
    <property type="evidence" value="ECO:0007669"/>
    <property type="project" value="TreeGrafter"/>
</dbReference>
<feature type="domain" description="L,D-TPase catalytic" evidence="11">
    <location>
        <begin position="106"/>
        <end position="242"/>
    </location>
</feature>
<keyword evidence="6 9" id="KW-0133">Cell shape</keyword>
<feature type="chain" id="PRO_5017059645" evidence="10">
    <location>
        <begin position="21"/>
        <end position="242"/>
    </location>
</feature>
<dbReference type="OrthoDB" id="8478453at2"/>
<evidence type="ECO:0000313" key="12">
    <source>
        <dbReference type="EMBL" id="RDJ05575.1"/>
    </source>
</evidence>
<gene>
    <name evidence="12" type="ORF">B5K06_24215</name>
</gene>
<feature type="active site" description="Proton donor/acceptor" evidence="9">
    <location>
        <position position="202"/>
    </location>
</feature>
<dbReference type="GO" id="GO:0071555">
    <property type="term" value="P:cell wall organization"/>
    <property type="evidence" value="ECO:0007669"/>
    <property type="project" value="UniProtKB-UniRule"/>
</dbReference>
<organism evidence="12 13">
    <name type="scientific">Rhizobium grahamii</name>
    <dbReference type="NCBI Taxonomy" id="1120045"/>
    <lineage>
        <taxon>Bacteria</taxon>
        <taxon>Pseudomonadati</taxon>
        <taxon>Pseudomonadota</taxon>
        <taxon>Alphaproteobacteria</taxon>
        <taxon>Hyphomicrobiales</taxon>
        <taxon>Rhizobiaceae</taxon>
        <taxon>Rhizobium/Agrobacterium group</taxon>
        <taxon>Rhizobium</taxon>
    </lineage>
</organism>
<feature type="active site" description="Nucleophile" evidence="9">
    <location>
        <position position="218"/>
    </location>
</feature>
<dbReference type="GO" id="GO:0008360">
    <property type="term" value="P:regulation of cell shape"/>
    <property type="evidence" value="ECO:0007669"/>
    <property type="project" value="UniProtKB-UniRule"/>
</dbReference>
<proteinExistence type="inferred from homology"/>
<evidence type="ECO:0000259" key="11">
    <source>
        <dbReference type="PROSITE" id="PS52029"/>
    </source>
</evidence>
<evidence type="ECO:0000256" key="10">
    <source>
        <dbReference type="SAM" id="SignalP"/>
    </source>
</evidence>
<feature type="signal peptide" evidence="10">
    <location>
        <begin position="1"/>
        <end position="20"/>
    </location>
</feature>
<dbReference type="PROSITE" id="PS52029">
    <property type="entry name" value="LD_TPASE"/>
    <property type="match status" value="1"/>
</dbReference>
<evidence type="ECO:0000256" key="2">
    <source>
        <dbReference type="ARBA" id="ARBA00005992"/>
    </source>
</evidence>
<dbReference type="PANTHER" id="PTHR30582">
    <property type="entry name" value="L,D-TRANSPEPTIDASE"/>
    <property type="match status" value="1"/>
</dbReference>
<dbReference type="PANTHER" id="PTHR30582:SF24">
    <property type="entry name" value="L,D-TRANSPEPTIDASE ERFK_SRFK-RELATED"/>
    <property type="match status" value="1"/>
</dbReference>
<reference evidence="12 13" key="1">
    <citation type="submission" date="2017-03" db="EMBL/GenBank/DDBJ databases">
        <title>Genome analysis of Rhizobial strains effectives or ineffectives for nitrogen fixation isolated from bean seeds.</title>
        <authorList>
            <person name="Peralta H."/>
            <person name="Aguilar-Vera A."/>
            <person name="Mora Y."/>
            <person name="Vargas-Lagunas C."/>
            <person name="Girard L."/>
            <person name="Mora J."/>
        </authorList>
    </citation>
    <scope>NUCLEOTIDE SEQUENCE [LARGE SCALE GENOMIC DNA]</scope>
    <source>
        <strain evidence="12 13">CCGM3</strain>
    </source>
</reference>
<keyword evidence="5" id="KW-0378">Hydrolase</keyword>
<evidence type="ECO:0000256" key="4">
    <source>
        <dbReference type="ARBA" id="ARBA00022679"/>
    </source>
</evidence>
<dbReference type="InterPro" id="IPR050979">
    <property type="entry name" value="LD-transpeptidase"/>
</dbReference>